<comment type="caution">
    <text evidence="2">The sequence shown here is derived from an EMBL/GenBank/DDBJ whole genome shotgun (WGS) entry which is preliminary data.</text>
</comment>
<dbReference type="EMBL" id="JARJCM010000222">
    <property type="protein sequence ID" value="KAJ7021829.1"/>
    <property type="molecule type" value="Genomic_DNA"/>
</dbReference>
<gene>
    <name evidence="2" type="ORF">C8F04DRAFT_1139784</name>
</gene>
<dbReference type="Proteomes" id="UP001218188">
    <property type="component" value="Unassembled WGS sequence"/>
</dbReference>
<organism evidence="2 3">
    <name type="scientific">Mycena alexandri</name>
    <dbReference type="NCBI Taxonomy" id="1745969"/>
    <lineage>
        <taxon>Eukaryota</taxon>
        <taxon>Fungi</taxon>
        <taxon>Dikarya</taxon>
        <taxon>Basidiomycota</taxon>
        <taxon>Agaricomycotina</taxon>
        <taxon>Agaricomycetes</taxon>
        <taxon>Agaricomycetidae</taxon>
        <taxon>Agaricales</taxon>
        <taxon>Marasmiineae</taxon>
        <taxon>Mycenaceae</taxon>
        <taxon>Mycena</taxon>
    </lineage>
</organism>
<evidence type="ECO:0000256" key="1">
    <source>
        <dbReference type="SAM" id="MobiDB-lite"/>
    </source>
</evidence>
<keyword evidence="3" id="KW-1185">Reference proteome</keyword>
<feature type="region of interest" description="Disordered" evidence="1">
    <location>
        <begin position="19"/>
        <end position="40"/>
    </location>
</feature>
<proteinExistence type="predicted"/>
<protein>
    <submittedName>
        <fullName evidence="2">Uncharacterized protein</fullName>
    </submittedName>
</protein>
<reference evidence="2" key="1">
    <citation type="submission" date="2023-03" db="EMBL/GenBank/DDBJ databases">
        <title>Massive genome expansion in bonnet fungi (Mycena s.s.) driven by repeated elements and novel gene families across ecological guilds.</title>
        <authorList>
            <consortium name="Lawrence Berkeley National Laboratory"/>
            <person name="Harder C.B."/>
            <person name="Miyauchi S."/>
            <person name="Viragh M."/>
            <person name="Kuo A."/>
            <person name="Thoen E."/>
            <person name="Andreopoulos B."/>
            <person name="Lu D."/>
            <person name="Skrede I."/>
            <person name="Drula E."/>
            <person name="Henrissat B."/>
            <person name="Morin E."/>
            <person name="Kohler A."/>
            <person name="Barry K."/>
            <person name="LaButti K."/>
            <person name="Morin E."/>
            <person name="Salamov A."/>
            <person name="Lipzen A."/>
            <person name="Mereny Z."/>
            <person name="Hegedus B."/>
            <person name="Baldrian P."/>
            <person name="Stursova M."/>
            <person name="Weitz H."/>
            <person name="Taylor A."/>
            <person name="Grigoriev I.V."/>
            <person name="Nagy L.G."/>
            <person name="Martin F."/>
            <person name="Kauserud H."/>
        </authorList>
    </citation>
    <scope>NUCLEOTIDE SEQUENCE</scope>
    <source>
        <strain evidence="2">CBHHK200</strain>
    </source>
</reference>
<accession>A0AAD6S5W8</accession>
<evidence type="ECO:0000313" key="2">
    <source>
        <dbReference type="EMBL" id="KAJ7021829.1"/>
    </source>
</evidence>
<sequence length="116" mass="12853">MVDNLGHFATEVPRVSRDVGTEGKLGAPSARRGRRGDMARADGRGEYACGEFDYFCGIAAVTSAVATEDLSKQIDLDVRRRPLLLYALFLFLSISRPFYPRFAFSNCAGELCTFYL</sequence>
<dbReference type="AlphaFoldDB" id="A0AAD6S5W8"/>
<name>A0AAD6S5W8_9AGAR</name>
<evidence type="ECO:0000313" key="3">
    <source>
        <dbReference type="Proteomes" id="UP001218188"/>
    </source>
</evidence>